<protein>
    <submittedName>
        <fullName evidence="2">Uncharacterized protein</fullName>
    </submittedName>
</protein>
<evidence type="ECO:0000256" key="1">
    <source>
        <dbReference type="SAM" id="MobiDB-lite"/>
    </source>
</evidence>
<dbReference type="AlphaFoldDB" id="A0A0J8RRE2"/>
<evidence type="ECO:0000313" key="3">
    <source>
        <dbReference type="Proteomes" id="UP000054563"/>
    </source>
</evidence>
<organism evidence="2 3">
    <name type="scientific">Coccidioides immitis H538.4</name>
    <dbReference type="NCBI Taxonomy" id="396776"/>
    <lineage>
        <taxon>Eukaryota</taxon>
        <taxon>Fungi</taxon>
        <taxon>Dikarya</taxon>
        <taxon>Ascomycota</taxon>
        <taxon>Pezizomycotina</taxon>
        <taxon>Eurotiomycetes</taxon>
        <taxon>Eurotiomycetidae</taxon>
        <taxon>Onygenales</taxon>
        <taxon>Onygenaceae</taxon>
        <taxon>Coccidioides</taxon>
    </lineage>
</organism>
<sequence length="173" mass="19053">MGGRRGASFVTGRKQLQNYLNIQNWTETGFELTAGGNEGAPAICNMLGVILDSEESQQLPGQQAAPPNPVPQPRCVGGEWTGPGSGGSWERQPASRLRYLRPLNSKPRRRRNVLRVNKDPEVGERGTELVVPACYVVDISTSGTPGQHLAAFRMKSLLWMQQLRPVNGDRIYK</sequence>
<dbReference type="Proteomes" id="UP000054563">
    <property type="component" value="Unassembled WGS sequence"/>
</dbReference>
<proteinExistence type="predicted"/>
<reference evidence="3" key="1">
    <citation type="journal article" date="2010" name="Genome Res.">
        <title>Population genomic sequencing of Coccidioides fungi reveals recent hybridization and transposon control.</title>
        <authorList>
            <person name="Neafsey D.E."/>
            <person name="Barker B.M."/>
            <person name="Sharpton T.J."/>
            <person name="Stajich J.E."/>
            <person name="Park D.J."/>
            <person name="Whiston E."/>
            <person name="Hung C.-Y."/>
            <person name="McMahan C."/>
            <person name="White J."/>
            <person name="Sykes S."/>
            <person name="Heiman D."/>
            <person name="Young S."/>
            <person name="Zeng Q."/>
            <person name="Abouelleil A."/>
            <person name="Aftuck L."/>
            <person name="Bessette D."/>
            <person name="Brown A."/>
            <person name="FitzGerald M."/>
            <person name="Lui A."/>
            <person name="Macdonald J.P."/>
            <person name="Priest M."/>
            <person name="Orbach M.J."/>
            <person name="Galgiani J.N."/>
            <person name="Kirkland T.N."/>
            <person name="Cole G.T."/>
            <person name="Birren B.W."/>
            <person name="Henn M.R."/>
            <person name="Taylor J.W."/>
            <person name="Rounsley S.D."/>
        </authorList>
    </citation>
    <scope>NUCLEOTIDE SEQUENCE [LARGE SCALE GENOMIC DNA]</scope>
    <source>
        <strain evidence="3">H538.4</strain>
    </source>
</reference>
<feature type="region of interest" description="Disordered" evidence="1">
    <location>
        <begin position="56"/>
        <end position="94"/>
    </location>
</feature>
<accession>A0A0J8RRE2</accession>
<dbReference type="VEuPathDB" id="FungiDB:CIHG_05549"/>
<evidence type="ECO:0000313" key="2">
    <source>
        <dbReference type="EMBL" id="KMU87780.1"/>
    </source>
</evidence>
<dbReference type="EMBL" id="DS017000">
    <property type="protein sequence ID" value="KMU87780.1"/>
    <property type="molecule type" value="Genomic_DNA"/>
</dbReference>
<gene>
    <name evidence="2" type="ORF">CIHG_05549</name>
</gene>
<name>A0A0J8RRE2_COCIT</name>